<dbReference type="GO" id="GO:0046872">
    <property type="term" value="F:metal ion binding"/>
    <property type="evidence" value="ECO:0007669"/>
    <property type="project" value="UniProtKB-KW"/>
</dbReference>
<sequence length="1359" mass="151282">MAKTDATRRSKRQSKVVTKEVGEEECSVNTEGQTETVISSEQIVWTEEAAPTESPEMKQEQRDQDEQDSQMDAVIEVKGSTPTVTVSWENKSEGEADDLERRTNPSDQMTDKEMNSSDEQTHAVSSADAIGCTHNAPCESSETKMEQEMEDTKEEQESRKDTATEENGNSPSVTLTWAKKNEEGQNGHIKQETNRSEQTDVKKKAANGKRKALSNTDTSPSKKTKVINDGFCLFVGNLNNSKTFDEVKDSLANYFMTQSVLVQDIRLDHSRKHAHVDLASEMDLTKALTMNGEMILGNPVKIAKAKVRSEDKVKVKVPEADKKAKNARCLFLKNVPYTATKKDILKIFHKAIDVRFPGGTEGPSQGIAFVEFKNKSIVKKVRQRKQKVKINGRVLIVDSVGETNVPKVTKARANNKDSNTKAPPNNILFVSNLSYNVKEKKLHKVFQKAVNIKMPENKGKSKGYAFVEFATVADAEKALKASQNMKISKRLIRVEFFERRAKPVVKVLLKTLIVKGLAEKTTAETLKSAFEGTVSARVTVDKETGVSKRFGFVEFESEENCKAVKEAMEDCEIDGSKVTVAFAKLKSKKGRQGVRGGLAGRPGGQPAGQGAGRRGQRGRGGNIKGGRVSKGGKGEEKRHCCCTSDRMKTGEVKIINKGLEDEMEVWGYRPCLWKMILVGMGAVCSGGLLLLLLYWLPEWGVKGTCTHTSLRDARTLLLRTTDEFRQWFRAKVHVMLAPGRKPFDSFDLQSTAQLPNGEGDHGVSAEEHQGNFVQRQPAQIHYFTHHSTKYYWNDETHNFELYKGLEDVNVSCASVHSDHSSGLSKMLQDYRRLFFGENEIAVRVPSLFKLLIKEVLNPFYIFQLFSVILWSAEDYYYYATAIVFMSVISIATSLYTIKKQYVMLHDMVAAHSVVRVSVCRGNKDTEEAMSTELVPGDVVIIPVNGMIMPCDAVLIHGTCIVNESMLTGESVPVTKTSLPSLGEEAARSYNMEEHKRYTLFCGTHVIQTRFYTGELVKAVVVRTGFSTEKGQLVRSILYPKPTDFKLYRDAYLFLLCLVGVAGIGFIYTIVLSVMNKVPAKTIIIESLDIITITVPPALPAAMTAGIVYAQRRLKRVGIFCISPQRINMCGQLNLVCFDKTGTLTEDGLDLWGIQRIEDGSFSPPESEAAKESLVNSAFVACMATCHSLTKIEGELSGDPLDLKMFSATGWILEEPTEEETALHNPIMPTVVRPPKHAIPEASQSNPLTQNMELSEVSSCEIGIVRQFPFSSALQRMSVVVRRLGERHMDAYLKGAPEIVASLCKQHTVPQSFTETLETYTRQGFRVIALAHRQLESKLSWHKVQSLSRDLIETNMEFLG</sequence>
<dbReference type="GO" id="GO:0019829">
    <property type="term" value="F:ATPase-coupled monoatomic cation transmembrane transporter activity"/>
    <property type="evidence" value="ECO:0007669"/>
    <property type="project" value="TreeGrafter"/>
</dbReference>
<feature type="transmembrane region" description="Helical" evidence="15">
    <location>
        <begin position="850"/>
        <end position="870"/>
    </location>
</feature>
<dbReference type="GO" id="GO:0006874">
    <property type="term" value="P:intracellular calcium ion homeostasis"/>
    <property type="evidence" value="ECO:0007669"/>
    <property type="project" value="TreeGrafter"/>
</dbReference>
<dbReference type="NCBIfam" id="TIGR01657">
    <property type="entry name" value="P-ATPase-V"/>
    <property type="match status" value="1"/>
</dbReference>
<dbReference type="Pfam" id="PF00690">
    <property type="entry name" value="Cation_ATPase_N"/>
    <property type="match status" value="1"/>
</dbReference>
<evidence type="ECO:0000256" key="6">
    <source>
        <dbReference type="ARBA" id="ARBA00022741"/>
    </source>
</evidence>
<keyword evidence="13" id="KW-0694">RNA-binding</keyword>
<dbReference type="Gene3D" id="3.40.1110.10">
    <property type="entry name" value="Calcium-transporting ATPase, cytoplasmic domain N"/>
    <property type="match status" value="1"/>
</dbReference>
<feature type="domain" description="RRM" evidence="16">
    <location>
        <begin position="231"/>
        <end position="307"/>
    </location>
</feature>
<name>A0AAD3MC49_LATJO</name>
<dbReference type="GO" id="GO:0140358">
    <property type="term" value="F:P-type transmembrane transporter activity"/>
    <property type="evidence" value="ECO:0007669"/>
    <property type="project" value="InterPro"/>
</dbReference>
<evidence type="ECO:0000256" key="15">
    <source>
        <dbReference type="SAM" id="Phobius"/>
    </source>
</evidence>
<keyword evidence="3" id="KW-0597">Phosphoprotein</keyword>
<comment type="caution">
    <text evidence="17">The sequence shown here is derived from an EMBL/GenBank/DDBJ whole genome shotgun (WGS) entry which is preliminary data.</text>
</comment>
<dbReference type="Pfam" id="PF00122">
    <property type="entry name" value="E1-E2_ATPase"/>
    <property type="match status" value="1"/>
</dbReference>
<evidence type="ECO:0000259" key="16">
    <source>
        <dbReference type="PROSITE" id="PS50102"/>
    </source>
</evidence>
<evidence type="ECO:0000256" key="3">
    <source>
        <dbReference type="ARBA" id="ARBA00022553"/>
    </source>
</evidence>
<keyword evidence="5" id="KW-0479">Metal-binding</keyword>
<dbReference type="FunFam" id="2.70.150.10:FF:000017">
    <property type="entry name" value="Cation-transporting ATPase"/>
    <property type="match status" value="1"/>
</dbReference>
<evidence type="ECO:0000256" key="5">
    <source>
        <dbReference type="ARBA" id="ARBA00022723"/>
    </source>
</evidence>
<dbReference type="FunFam" id="3.40.1110.10:FF:000026">
    <property type="entry name" value="Cation-transporting ATPase"/>
    <property type="match status" value="1"/>
</dbReference>
<keyword evidence="7" id="KW-0967">Endosome</keyword>
<evidence type="ECO:0000256" key="7">
    <source>
        <dbReference type="ARBA" id="ARBA00022753"/>
    </source>
</evidence>
<proteinExistence type="inferred from homology"/>
<feature type="compositionally biased region" description="Basic and acidic residues" evidence="14">
    <location>
        <begin position="90"/>
        <end position="121"/>
    </location>
</feature>
<dbReference type="GO" id="GO:0031902">
    <property type="term" value="C:late endosome membrane"/>
    <property type="evidence" value="ECO:0007669"/>
    <property type="project" value="UniProtKB-SubCell"/>
</dbReference>
<dbReference type="PROSITE" id="PS00154">
    <property type="entry name" value="ATPASE_E1_E2"/>
    <property type="match status" value="1"/>
</dbReference>
<feature type="domain" description="RRM" evidence="16">
    <location>
        <begin position="426"/>
        <end position="499"/>
    </location>
</feature>
<feature type="transmembrane region" description="Helical" evidence="15">
    <location>
        <begin position="876"/>
        <end position="897"/>
    </location>
</feature>
<feature type="compositionally biased region" description="Basic and acidic residues" evidence="14">
    <location>
        <begin position="179"/>
        <end position="203"/>
    </location>
</feature>
<dbReference type="InterPro" id="IPR023299">
    <property type="entry name" value="ATPase_P-typ_cyto_dom_N"/>
</dbReference>
<feature type="domain" description="RRM" evidence="16">
    <location>
        <begin position="328"/>
        <end position="402"/>
    </location>
</feature>
<evidence type="ECO:0000256" key="12">
    <source>
        <dbReference type="ARBA" id="ARBA00023136"/>
    </source>
</evidence>
<reference evidence="17" key="1">
    <citation type="submission" date="2022-08" db="EMBL/GenBank/DDBJ databases">
        <title>Genome sequencing of akame (Lates japonicus).</title>
        <authorList>
            <person name="Hashiguchi Y."/>
            <person name="Takahashi H."/>
        </authorList>
    </citation>
    <scope>NUCLEOTIDE SEQUENCE</scope>
    <source>
        <strain evidence="17">Kochi</strain>
    </source>
</reference>
<dbReference type="SMART" id="SM00360">
    <property type="entry name" value="RRM"/>
    <property type="match status" value="4"/>
</dbReference>
<dbReference type="InterPro" id="IPR059000">
    <property type="entry name" value="ATPase_P-type_domA"/>
</dbReference>
<evidence type="ECO:0000313" key="18">
    <source>
        <dbReference type="Proteomes" id="UP001279410"/>
    </source>
</evidence>
<keyword evidence="18" id="KW-1185">Reference proteome</keyword>
<dbReference type="InterPro" id="IPR035979">
    <property type="entry name" value="RBD_domain_sf"/>
</dbReference>
<evidence type="ECO:0000256" key="10">
    <source>
        <dbReference type="ARBA" id="ARBA00022967"/>
    </source>
</evidence>
<dbReference type="Gene3D" id="2.70.150.10">
    <property type="entry name" value="Calcium-transporting ATPase, cytoplasmic transduction domain A"/>
    <property type="match status" value="1"/>
</dbReference>
<dbReference type="SUPFAM" id="SSF81660">
    <property type="entry name" value="Metal cation-transporting ATPase, ATP-binding domain N"/>
    <property type="match status" value="1"/>
</dbReference>
<dbReference type="PANTHER" id="PTHR45630:SF12">
    <property type="entry name" value="POLYAMINE-TRANSPORTING ATPASE 13A3"/>
    <property type="match status" value="1"/>
</dbReference>
<dbReference type="InterPro" id="IPR018303">
    <property type="entry name" value="ATPase_P-typ_P_site"/>
</dbReference>
<feature type="compositionally biased region" description="Polar residues" evidence="14">
    <location>
        <begin position="80"/>
        <end position="89"/>
    </location>
</feature>
<comment type="subcellular location">
    <subcellularLocation>
        <location evidence="1">Late endosome membrane</location>
        <topology evidence="1">Multi-pass membrane protein</topology>
    </subcellularLocation>
</comment>
<dbReference type="NCBIfam" id="TIGR01494">
    <property type="entry name" value="ATPase_P-type"/>
    <property type="match status" value="1"/>
</dbReference>
<dbReference type="Pfam" id="PF13246">
    <property type="entry name" value="Cation_ATPase"/>
    <property type="match status" value="1"/>
</dbReference>
<keyword evidence="8" id="KW-0067">ATP-binding</keyword>
<dbReference type="Pfam" id="PF12409">
    <property type="entry name" value="P5-ATPase"/>
    <property type="match status" value="1"/>
</dbReference>
<dbReference type="Proteomes" id="UP001279410">
    <property type="component" value="Unassembled WGS sequence"/>
</dbReference>
<evidence type="ECO:0000256" key="4">
    <source>
        <dbReference type="ARBA" id="ARBA00022692"/>
    </source>
</evidence>
<keyword evidence="9" id="KW-0460">Magnesium</keyword>
<gene>
    <name evidence="17" type="ORF">AKAME5_000430500</name>
</gene>
<feature type="compositionally biased region" description="Polar residues" evidence="14">
    <location>
        <begin position="165"/>
        <end position="175"/>
    </location>
</feature>
<keyword evidence="12 15" id="KW-0472">Membrane</keyword>
<dbReference type="InterPro" id="IPR008250">
    <property type="entry name" value="ATPase_P-typ_transduc_dom_A_sf"/>
</dbReference>
<dbReference type="InterPro" id="IPR000504">
    <property type="entry name" value="RRM_dom"/>
</dbReference>
<dbReference type="InterPro" id="IPR001757">
    <property type="entry name" value="P_typ_ATPase"/>
</dbReference>
<dbReference type="GO" id="GO:0015203">
    <property type="term" value="F:polyamine transmembrane transporter activity"/>
    <property type="evidence" value="ECO:0007669"/>
    <property type="project" value="TreeGrafter"/>
</dbReference>
<feature type="transmembrane region" description="Helical" evidence="15">
    <location>
        <begin position="672"/>
        <end position="696"/>
    </location>
</feature>
<dbReference type="Pfam" id="PF00076">
    <property type="entry name" value="RRM_1"/>
    <property type="match status" value="4"/>
</dbReference>
<keyword evidence="11 15" id="KW-1133">Transmembrane helix</keyword>
<feature type="transmembrane region" description="Helical" evidence="15">
    <location>
        <begin position="1089"/>
        <end position="1109"/>
    </location>
</feature>
<dbReference type="GO" id="GO:0003723">
    <property type="term" value="F:RNA binding"/>
    <property type="evidence" value="ECO:0007669"/>
    <property type="project" value="UniProtKB-UniRule"/>
</dbReference>
<keyword evidence="10" id="KW-1278">Translocase</keyword>
<dbReference type="SMART" id="SM00831">
    <property type="entry name" value="Cation_ATPase_N"/>
    <property type="match status" value="1"/>
</dbReference>
<feature type="compositionally biased region" description="Basic and acidic residues" evidence="14">
    <location>
        <begin position="55"/>
        <end position="64"/>
    </location>
</feature>
<dbReference type="InterPro" id="IPR023298">
    <property type="entry name" value="ATPase_P-typ_TM_dom_sf"/>
</dbReference>
<dbReference type="SUPFAM" id="SSF81665">
    <property type="entry name" value="Calcium ATPase, transmembrane domain M"/>
    <property type="match status" value="1"/>
</dbReference>
<feature type="domain" description="RRM" evidence="16">
    <location>
        <begin position="510"/>
        <end position="585"/>
    </location>
</feature>
<feature type="region of interest" description="Disordered" evidence="14">
    <location>
        <begin position="592"/>
        <end position="638"/>
    </location>
</feature>
<dbReference type="Gene3D" id="3.30.70.330">
    <property type="match status" value="4"/>
</dbReference>
<evidence type="ECO:0000256" key="9">
    <source>
        <dbReference type="ARBA" id="ARBA00022842"/>
    </source>
</evidence>
<feature type="compositionally biased region" description="Polar residues" evidence="14">
    <location>
        <begin position="27"/>
        <end position="43"/>
    </location>
</feature>
<dbReference type="PANTHER" id="PTHR45630">
    <property type="entry name" value="CATION-TRANSPORTING ATPASE-RELATED"/>
    <property type="match status" value="1"/>
</dbReference>
<dbReference type="FunFam" id="1.20.1110.10:FF:000023">
    <property type="entry name" value="Cation-transporting ATPase"/>
    <property type="match status" value="1"/>
</dbReference>
<dbReference type="PRINTS" id="PR00119">
    <property type="entry name" value="CATATPASE"/>
</dbReference>
<dbReference type="GO" id="GO:0016887">
    <property type="term" value="F:ATP hydrolysis activity"/>
    <property type="evidence" value="ECO:0007669"/>
    <property type="project" value="InterPro"/>
</dbReference>
<dbReference type="PROSITE" id="PS50102">
    <property type="entry name" value="RRM"/>
    <property type="match status" value="4"/>
</dbReference>
<evidence type="ECO:0000256" key="8">
    <source>
        <dbReference type="ARBA" id="ARBA00022840"/>
    </source>
</evidence>
<protein>
    <submittedName>
        <fullName evidence="17">Probable cation-transporting ATPase 13A3 isoform X1</fullName>
    </submittedName>
</protein>
<evidence type="ECO:0000256" key="13">
    <source>
        <dbReference type="PROSITE-ProRule" id="PRU00176"/>
    </source>
</evidence>
<dbReference type="InterPro" id="IPR047819">
    <property type="entry name" value="P5A-ATPase_N"/>
</dbReference>
<feature type="compositionally biased region" description="Gly residues" evidence="14">
    <location>
        <begin position="593"/>
        <end position="631"/>
    </location>
</feature>
<organism evidence="17 18">
    <name type="scientific">Lates japonicus</name>
    <name type="common">Japanese lates</name>
    <dbReference type="NCBI Taxonomy" id="270547"/>
    <lineage>
        <taxon>Eukaryota</taxon>
        <taxon>Metazoa</taxon>
        <taxon>Chordata</taxon>
        <taxon>Craniata</taxon>
        <taxon>Vertebrata</taxon>
        <taxon>Euteleostomi</taxon>
        <taxon>Actinopterygii</taxon>
        <taxon>Neopterygii</taxon>
        <taxon>Teleostei</taxon>
        <taxon>Neoteleostei</taxon>
        <taxon>Acanthomorphata</taxon>
        <taxon>Carangaria</taxon>
        <taxon>Carangaria incertae sedis</taxon>
        <taxon>Centropomidae</taxon>
        <taxon>Lates</taxon>
    </lineage>
</organism>
<dbReference type="GO" id="GO:0005524">
    <property type="term" value="F:ATP binding"/>
    <property type="evidence" value="ECO:0007669"/>
    <property type="project" value="UniProtKB-KW"/>
</dbReference>
<comment type="similarity">
    <text evidence="2">Belongs to the cation transport ATPase (P-type) (TC 3.A.3) family. Type V subfamily.</text>
</comment>
<dbReference type="InterPro" id="IPR012677">
    <property type="entry name" value="Nucleotide-bd_a/b_plait_sf"/>
</dbReference>
<evidence type="ECO:0000256" key="14">
    <source>
        <dbReference type="SAM" id="MobiDB-lite"/>
    </source>
</evidence>
<evidence type="ECO:0000256" key="11">
    <source>
        <dbReference type="ARBA" id="ARBA00022989"/>
    </source>
</evidence>
<dbReference type="InterPro" id="IPR006544">
    <property type="entry name" value="P-type_TPase_V"/>
</dbReference>
<evidence type="ECO:0000256" key="1">
    <source>
        <dbReference type="ARBA" id="ARBA00004107"/>
    </source>
</evidence>
<dbReference type="InterPro" id="IPR004014">
    <property type="entry name" value="ATPase_P-typ_cation-transptr_N"/>
</dbReference>
<dbReference type="SUPFAM" id="SSF81653">
    <property type="entry name" value="Calcium ATPase, transduction domain A"/>
    <property type="match status" value="1"/>
</dbReference>
<keyword evidence="6" id="KW-0547">Nucleotide-binding</keyword>
<keyword evidence="4 15" id="KW-0812">Transmembrane</keyword>
<dbReference type="EMBL" id="BRZM01000010">
    <property type="protein sequence ID" value="GLD51219.1"/>
    <property type="molecule type" value="Genomic_DNA"/>
</dbReference>
<accession>A0AAD3MC49</accession>
<feature type="region of interest" description="Disordered" evidence="14">
    <location>
        <begin position="1"/>
        <end position="222"/>
    </location>
</feature>
<evidence type="ECO:0000313" key="17">
    <source>
        <dbReference type="EMBL" id="GLD51219.1"/>
    </source>
</evidence>
<evidence type="ECO:0000256" key="2">
    <source>
        <dbReference type="ARBA" id="ARBA00006000"/>
    </source>
</evidence>
<dbReference type="SUPFAM" id="SSF54928">
    <property type="entry name" value="RNA-binding domain, RBD"/>
    <property type="match status" value="2"/>
</dbReference>
<feature type="transmembrane region" description="Helical" evidence="15">
    <location>
        <begin position="1050"/>
        <end position="1069"/>
    </location>
</feature>